<dbReference type="PANTHER" id="PTHR43095:SF5">
    <property type="entry name" value="XYLULOSE KINASE"/>
    <property type="match status" value="1"/>
</dbReference>
<proteinExistence type="inferred from homology"/>
<dbReference type="AlphaFoldDB" id="A0A269PB38"/>
<dbReference type="Pfam" id="PF00370">
    <property type="entry name" value="FGGY_N"/>
    <property type="match status" value="1"/>
</dbReference>
<organism evidence="8 9">
    <name type="scientific">Corynebacterium hadale</name>
    <dbReference type="NCBI Taxonomy" id="2026255"/>
    <lineage>
        <taxon>Bacteria</taxon>
        <taxon>Bacillati</taxon>
        <taxon>Actinomycetota</taxon>
        <taxon>Actinomycetes</taxon>
        <taxon>Mycobacteriales</taxon>
        <taxon>Corynebacteriaceae</taxon>
        <taxon>Corynebacterium</taxon>
    </lineage>
</organism>
<dbReference type="InterPro" id="IPR043129">
    <property type="entry name" value="ATPase_NBD"/>
</dbReference>
<evidence type="ECO:0000259" key="7">
    <source>
        <dbReference type="Pfam" id="PF02782"/>
    </source>
</evidence>
<dbReference type="Proteomes" id="UP000215771">
    <property type="component" value="Unassembled WGS sequence"/>
</dbReference>
<dbReference type="PIRSF" id="PIRSF000538">
    <property type="entry name" value="GlpK"/>
    <property type="match status" value="1"/>
</dbReference>
<dbReference type="Pfam" id="PF02782">
    <property type="entry name" value="FGGY_C"/>
    <property type="match status" value="1"/>
</dbReference>
<reference evidence="8 9" key="1">
    <citation type="submission" date="2017-08" db="EMBL/GenBank/DDBJ databases">
        <authorList>
            <person name="de Groot N.N."/>
        </authorList>
    </citation>
    <scope>NUCLEOTIDE SEQUENCE [LARGE SCALE GENOMIC DNA]</scope>
    <source>
        <strain evidence="8 9">NBT06-6</strain>
    </source>
</reference>
<keyword evidence="2" id="KW-0119">Carbohydrate metabolism</keyword>
<dbReference type="GO" id="GO:0016773">
    <property type="term" value="F:phosphotransferase activity, alcohol group as acceptor"/>
    <property type="evidence" value="ECO:0007669"/>
    <property type="project" value="InterPro"/>
</dbReference>
<comment type="similarity">
    <text evidence="1 5">Belongs to the FGGY kinase family.</text>
</comment>
<feature type="domain" description="Carbohydrate kinase FGGY N-terminal" evidence="6">
    <location>
        <begin position="6"/>
        <end position="240"/>
    </location>
</feature>
<feature type="domain" description="Carbohydrate kinase FGGY C-terminal" evidence="7">
    <location>
        <begin position="257"/>
        <end position="433"/>
    </location>
</feature>
<dbReference type="CDD" id="cd07804">
    <property type="entry name" value="ASKHA_NBD_FGGY_RrXK-like"/>
    <property type="match status" value="1"/>
</dbReference>
<gene>
    <name evidence="8" type="ORF">CIG21_09540</name>
</gene>
<dbReference type="InterPro" id="IPR018484">
    <property type="entry name" value="FGGY_N"/>
</dbReference>
<dbReference type="RefSeq" id="WP_095278611.1">
    <property type="nucleotide sequence ID" value="NZ_CP047655.1"/>
</dbReference>
<dbReference type="InterPro" id="IPR018483">
    <property type="entry name" value="Carb_kinase_FGGY_CS"/>
</dbReference>
<evidence type="ECO:0000256" key="4">
    <source>
        <dbReference type="ARBA" id="ARBA00022777"/>
    </source>
</evidence>
<dbReference type="SUPFAM" id="SSF53067">
    <property type="entry name" value="Actin-like ATPase domain"/>
    <property type="match status" value="2"/>
</dbReference>
<dbReference type="EMBL" id="NQMQ01000020">
    <property type="protein sequence ID" value="PAJ68907.1"/>
    <property type="molecule type" value="Genomic_DNA"/>
</dbReference>
<dbReference type="InterPro" id="IPR000577">
    <property type="entry name" value="Carb_kinase_FGGY"/>
</dbReference>
<accession>A0A269PB38</accession>
<evidence type="ECO:0000313" key="8">
    <source>
        <dbReference type="EMBL" id="PAJ68907.1"/>
    </source>
</evidence>
<comment type="caution">
    <text evidence="8">The sequence shown here is derived from an EMBL/GenBank/DDBJ whole genome shotgun (WGS) entry which is preliminary data.</text>
</comment>
<protein>
    <recommendedName>
        <fullName evidence="10">Sugar kinase</fullName>
    </recommendedName>
</protein>
<evidence type="ECO:0000256" key="1">
    <source>
        <dbReference type="ARBA" id="ARBA00009156"/>
    </source>
</evidence>
<dbReference type="InterPro" id="IPR018485">
    <property type="entry name" value="FGGY_C"/>
</dbReference>
<dbReference type="PANTHER" id="PTHR43095">
    <property type="entry name" value="SUGAR KINASE"/>
    <property type="match status" value="1"/>
</dbReference>
<dbReference type="GO" id="GO:0016301">
    <property type="term" value="F:kinase activity"/>
    <property type="evidence" value="ECO:0007669"/>
    <property type="project" value="UniProtKB-KW"/>
</dbReference>
<evidence type="ECO:0000256" key="3">
    <source>
        <dbReference type="ARBA" id="ARBA00022679"/>
    </source>
</evidence>
<evidence type="ECO:0000256" key="5">
    <source>
        <dbReference type="RuleBase" id="RU003733"/>
    </source>
</evidence>
<keyword evidence="3 5" id="KW-0808">Transferase</keyword>
<evidence type="ECO:0000259" key="6">
    <source>
        <dbReference type="Pfam" id="PF00370"/>
    </source>
</evidence>
<dbReference type="GO" id="GO:0042732">
    <property type="term" value="P:D-xylose metabolic process"/>
    <property type="evidence" value="ECO:0007669"/>
    <property type="project" value="UniProtKB-KW"/>
</dbReference>
<evidence type="ECO:0008006" key="10">
    <source>
        <dbReference type="Google" id="ProtNLM"/>
    </source>
</evidence>
<evidence type="ECO:0000256" key="2">
    <source>
        <dbReference type="ARBA" id="ARBA00022629"/>
    </source>
</evidence>
<name>A0A269PB38_9CORY</name>
<keyword evidence="4 5" id="KW-0418">Kinase</keyword>
<dbReference type="Gene3D" id="3.30.420.40">
    <property type="match status" value="2"/>
</dbReference>
<dbReference type="PROSITE" id="PS00445">
    <property type="entry name" value="FGGY_KINASES_2"/>
    <property type="match status" value="1"/>
</dbReference>
<keyword evidence="2" id="KW-0859">Xylose metabolism</keyword>
<evidence type="ECO:0000313" key="9">
    <source>
        <dbReference type="Proteomes" id="UP000215771"/>
    </source>
</evidence>
<dbReference type="InterPro" id="IPR050406">
    <property type="entry name" value="FGGY_Carb_Kinase"/>
</dbReference>
<sequence length="488" mass="52618">MSQEAVLGFDVGTSSSKAVLVASDGTVLGSETCEHAVSRTPDGIVSMDARMWFEEFASLGAKLLGSIDARLAGIGVSGMGPCVALTDSSDAPVAQAALYGVDARARTEIEELTQRFGADSLLEDRDSCLTTQAAGPKFAWFYRHFPQLRERESRFYMPASYVVKQLTGEYVLDRQSASQCTPLYDPQTREWDKAVWAEIAPNTLPPTLLWSSEMAGTTRADLGIPGIEAGVPVIAGTIDAWAEQESVGAVNADELFLMYGTTLFLVGNADHRVRHASMWGTTGTRPGIYNMAGGLATSGSLTDWMRQLTGETDYSVLTREAAAVPAGSEGLLVLPYFEGERTPIQDPDARGVIAGLRLHHTRGHLYRAVLEGTALAVRHNIEVMEQSGLHISHIACAGGGLTADLWPQIVTDVTGRVQTRRKYHIGASLGDAFMVAQTIGMADSIDEWNPVSKEFVPSADFDFDALYQDYKALYPSTSGIMHNLAARG</sequence>